<comment type="subcellular location">
    <subcellularLocation>
        <location evidence="1">Cell outer membrane</location>
        <topology evidence="1">Multi-pass membrane protein</topology>
    </subcellularLocation>
</comment>
<keyword evidence="6" id="KW-0472">Membrane</keyword>
<evidence type="ECO:0000259" key="9">
    <source>
        <dbReference type="Pfam" id="PF07715"/>
    </source>
</evidence>
<keyword evidence="7" id="KW-0998">Cell outer membrane</keyword>
<comment type="caution">
    <text evidence="10">The sequence shown here is derived from an EMBL/GenBank/DDBJ whole genome shotgun (WGS) entry which is preliminary data.</text>
</comment>
<proteinExistence type="predicted"/>
<dbReference type="Proteomes" id="UP000808337">
    <property type="component" value="Unassembled WGS sequence"/>
</dbReference>
<dbReference type="InterPro" id="IPR012910">
    <property type="entry name" value="Plug_dom"/>
</dbReference>
<dbReference type="Gene3D" id="2.40.170.20">
    <property type="entry name" value="TonB-dependent receptor, beta-barrel domain"/>
    <property type="match status" value="1"/>
</dbReference>
<keyword evidence="10" id="KW-0645">Protease</keyword>
<dbReference type="PANTHER" id="PTHR30069:SF29">
    <property type="entry name" value="HEMOGLOBIN AND HEMOGLOBIN-HAPTOGLOBIN-BINDING PROTEIN 1-RELATED"/>
    <property type="match status" value="1"/>
</dbReference>
<dbReference type="Pfam" id="PF13715">
    <property type="entry name" value="CarbopepD_reg_2"/>
    <property type="match status" value="1"/>
</dbReference>
<dbReference type="Gene3D" id="2.170.130.10">
    <property type="entry name" value="TonB-dependent receptor, plug domain"/>
    <property type="match status" value="1"/>
</dbReference>
<name>A0A9D7XND8_9BACT</name>
<dbReference type="AlphaFoldDB" id="A0A9D7XND8"/>
<evidence type="ECO:0000256" key="2">
    <source>
        <dbReference type="ARBA" id="ARBA00022448"/>
    </source>
</evidence>
<keyword evidence="4" id="KW-0812">Transmembrane</keyword>
<feature type="signal peptide" evidence="8">
    <location>
        <begin position="1"/>
        <end position="19"/>
    </location>
</feature>
<organism evidence="10 11">
    <name type="scientific">Candidatus Opimibacter skivensis</name>
    <dbReference type="NCBI Taxonomy" id="2982028"/>
    <lineage>
        <taxon>Bacteria</taxon>
        <taxon>Pseudomonadati</taxon>
        <taxon>Bacteroidota</taxon>
        <taxon>Saprospiria</taxon>
        <taxon>Saprospirales</taxon>
        <taxon>Saprospiraceae</taxon>
        <taxon>Candidatus Opimibacter</taxon>
    </lineage>
</organism>
<keyword evidence="10" id="KW-0121">Carboxypeptidase</keyword>
<protein>
    <submittedName>
        <fullName evidence="10">Carboxypeptidase-like regulatory domain-containing protein</fullName>
    </submittedName>
</protein>
<dbReference type="GO" id="GO:0004180">
    <property type="term" value="F:carboxypeptidase activity"/>
    <property type="evidence" value="ECO:0007669"/>
    <property type="project" value="UniProtKB-KW"/>
</dbReference>
<dbReference type="GO" id="GO:0044718">
    <property type="term" value="P:siderophore transmembrane transport"/>
    <property type="evidence" value="ECO:0007669"/>
    <property type="project" value="TreeGrafter"/>
</dbReference>
<evidence type="ECO:0000256" key="1">
    <source>
        <dbReference type="ARBA" id="ARBA00004571"/>
    </source>
</evidence>
<feature type="chain" id="PRO_5039176813" evidence="8">
    <location>
        <begin position="20"/>
        <end position="924"/>
    </location>
</feature>
<dbReference type="Gene3D" id="2.60.40.1120">
    <property type="entry name" value="Carboxypeptidase-like, regulatory domain"/>
    <property type="match status" value="1"/>
</dbReference>
<dbReference type="GO" id="GO:0015344">
    <property type="term" value="F:siderophore uptake transmembrane transporter activity"/>
    <property type="evidence" value="ECO:0007669"/>
    <property type="project" value="TreeGrafter"/>
</dbReference>
<gene>
    <name evidence="10" type="ORF">IPP15_00535</name>
</gene>
<dbReference type="InterPro" id="IPR036942">
    <property type="entry name" value="Beta-barrel_TonB_sf"/>
</dbReference>
<reference evidence="10 11" key="1">
    <citation type="submission" date="2020-10" db="EMBL/GenBank/DDBJ databases">
        <title>Connecting structure to function with the recovery of over 1000 high-quality activated sludge metagenome-assembled genomes encoding full-length rRNA genes using long-read sequencing.</title>
        <authorList>
            <person name="Singleton C.M."/>
            <person name="Petriglieri F."/>
            <person name="Kristensen J.M."/>
            <person name="Kirkegaard R.H."/>
            <person name="Michaelsen T.Y."/>
            <person name="Andersen M.H."/>
            <person name="Karst S.M."/>
            <person name="Dueholm M.S."/>
            <person name="Nielsen P.H."/>
            <person name="Albertsen M."/>
        </authorList>
    </citation>
    <scope>NUCLEOTIDE SEQUENCE [LARGE SCALE GENOMIC DNA]</scope>
    <source>
        <strain evidence="10">Ribe_18-Q3-R11-54_MAXAC.273</strain>
    </source>
</reference>
<dbReference type="PANTHER" id="PTHR30069">
    <property type="entry name" value="TONB-DEPENDENT OUTER MEMBRANE RECEPTOR"/>
    <property type="match status" value="1"/>
</dbReference>
<dbReference type="InterPro" id="IPR039426">
    <property type="entry name" value="TonB-dep_rcpt-like"/>
</dbReference>
<dbReference type="InterPro" id="IPR008969">
    <property type="entry name" value="CarboxyPept-like_regulatory"/>
</dbReference>
<dbReference type="Pfam" id="PF07715">
    <property type="entry name" value="Plug"/>
    <property type="match status" value="1"/>
</dbReference>
<dbReference type="SUPFAM" id="SSF56935">
    <property type="entry name" value="Porins"/>
    <property type="match status" value="1"/>
</dbReference>
<keyword evidence="2" id="KW-0813">Transport</keyword>
<feature type="domain" description="TonB-dependent receptor plug" evidence="9">
    <location>
        <begin position="275"/>
        <end position="353"/>
    </location>
</feature>
<dbReference type="GO" id="GO:0009279">
    <property type="term" value="C:cell outer membrane"/>
    <property type="evidence" value="ECO:0007669"/>
    <property type="project" value="UniProtKB-SubCell"/>
</dbReference>
<dbReference type="InterPro" id="IPR037066">
    <property type="entry name" value="Plug_dom_sf"/>
</dbReference>
<accession>A0A9D7XND8</accession>
<evidence type="ECO:0000256" key="7">
    <source>
        <dbReference type="ARBA" id="ARBA00023237"/>
    </source>
</evidence>
<dbReference type="EMBL" id="JADKGY010000001">
    <property type="protein sequence ID" value="MBK9980906.1"/>
    <property type="molecule type" value="Genomic_DNA"/>
</dbReference>
<evidence type="ECO:0000313" key="11">
    <source>
        <dbReference type="Proteomes" id="UP000808337"/>
    </source>
</evidence>
<evidence type="ECO:0000256" key="5">
    <source>
        <dbReference type="ARBA" id="ARBA00022729"/>
    </source>
</evidence>
<keyword evidence="3" id="KW-1134">Transmembrane beta strand</keyword>
<evidence type="ECO:0000313" key="10">
    <source>
        <dbReference type="EMBL" id="MBK9980906.1"/>
    </source>
</evidence>
<evidence type="ECO:0000256" key="8">
    <source>
        <dbReference type="SAM" id="SignalP"/>
    </source>
</evidence>
<evidence type="ECO:0000256" key="3">
    <source>
        <dbReference type="ARBA" id="ARBA00022452"/>
    </source>
</evidence>
<keyword evidence="10" id="KW-0378">Hydrolase</keyword>
<keyword evidence="5 8" id="KW-0732">Signal</keyword>
<sequence length="924" mass="103623">MKSILFCLLLILFVQKGNAQGPDKIISCHFHNTSFSTFANDILQQSGIVIYYREEWTKSLVVNIDVDEISVLDVVTQAIQGSGLDVSVWNNNLVLLRGEKLINTLPSFEHKSISIDSAVQRETALTASEERYITGRKADAIQTIRIGKAGGNRNGTKAKVLGRLLDEETGEPVSYANMYIASIESGAVADINGFFTIFLKPGLYNANFEFLGYESKKYQLDILSDGSFTLNMKRAVIQMKELVIHGDRQMNMQAKDPGIEKILMKTIKNVPMMMGERNILNLSALLPGIVNTGEGSAGLNVRGGGSDQNAFYLNKIPIYNTSHLFGFFPAFNSDIIKDFSIYKGYIPAQFGGRLSSVFDINTRQGNLKHLTVHGGLSPITGNIVVEGPILKDTFSFIVSARTSYSDWILKHIKDPDIRASSAKFSDFSGGLNYDVQKTQISLFAYHSNDHFRLSDINDYTYSNDGASLTYNHRYSNSLHGEYALITSTYKFNTTDKQEPARAYEHGYTLNHSEAKADFRHILSDKNVLDYGAGFVLYNLDRGDVKPYGSKSSRNFVALGGEKGLESALYISDSYDVFTWLTLTAGFRYAMFTPLGSKTVYTYAPGSPRDVRYINDTLRFGNNKPIKWYSEPDIRVAVNLETDGSGSIKLAFNQMHQNLFMLNNTITIAPNAQWKLADYHLKPSRSNQVSLGVFRTLGKIGLETSLEVYYKHTVDYPEFKDGADFLGSPLVETAVLQGKQKAYGMEFFIKRSSRKLEGWLSYTYSKSLLKIDGEQLFEQINKGAEYPANFDIPHSLNLVVSYHLSRRMTFSSIVVYQTGKPITYPVSVYYVDGVPILDYSDRNAYRIPGYFRTDLSITLEGNLKRYKLAHSSFSLNVYNVTGRKNPYSVYFKTVSGKIRGYLYSVIGIPIVTASWNFKFGNYAAD</sequence>
<dbReference type="SUPFAM" id="SSF49464">
    <property type="entry name" value="Carboxypeptidase regulatory domain-like"/>
    <property type="match status" value="1"/>
</dbReference>
<evidence type="ECO:0000256" key="4">
    <source>
        <dbReference type="ARBA" id="ARBA00022692"/>
    </source>
</evidence>
<evidence type="ECO:0000256" key="6">
    <source>
        <dbReference type="ARBA" id="ARBA00023136"/>
    </source>
</evidence>